<evidence type="ECO:0000259" key="1">
    <source>
        <dbReference type="PROSITE" id="PS50853"/>
    </source>
</evidence>
<dbReference type="AlphaFoldDB" id="A0A538TUQ1"/>
<dbReference type="InterPro" id="IPR036116">
    <property type="entry name" value="FN3_sf"/>
</dbReference>
<reference evidence="2 3" key="1">
    <citation type="journal article" date="2019" name="Nat. Microbiol.">
        <title>Mediterranean grassland soil C-N compound turnover is dependent on rainfall and depth, and is mediated by genomically divergent microorganisms.</title>
        <authorList>
            <person name="Diamond S."/>
            <person name="Andeer P.F."/>
            <person name="Li Z."/>
            <person name="Crits-Christoph A."/>
            <person name="Burstein D."/>
            <person name="Anantharaman K."/>
            <person name="Lane K.R."/>
            <person name="Thomas B.C."/>
            <person name="Pan C."/>
            <person name="Northen T.R."/>
            <person name="Banfield J.F."/>
        </authorList>
    </citation>
    <scope>NUCLEOTIDE SEQUENCE [LARGE SCALE GENOMIC DNA]</scope>
    <source>
        <strain evidence="2">WS_9</strain>
    </source>
</reference>
<dbReference type="Proteomes" id="UP000317691">
    <property type="component" value="Unassembled WGS sequence"/>
</dbReference>
<comment type="caution">
    <text evidence="2">The sequence shown here is derived from an EMBL/GenBank/DDBJ whole genome shotgun (WGS) entry which is preliminary data.</text>
</comment>
<organism evidence="2 3">
    <name type="scientific">Eiseniibacteriota bacterium</name>
    <dbReference type="NCBI Taxonomy" id="2212470"/>
    <lineage>
        <taxon>Bacteria</taxon>
        <taxon>Candidatus Eiseniibacteriota</taxon>
    </lineage>
</organism>
<evidence type="ECO:0000313" key="3">
    <source>
        <dbReference type="Proteomes" id="UP000317691"/>
    </source>
</evidence>
<evidence type="ECO:0000313" key="2">
    <source>
        <dbReference type="EMBL" id="TMQ67354.1"/>
    </source>
</evidence>
<dbReference type="EMBL" id="VBOZ01000001">
    <property type="protein sequence ID" value="TMQ67354.1"/>
    <property type="molecule type" value="Genomic_DNA"/>
</dbReference>
<dbReference type="InterPro" id="IPR013783">
    <property type="entry name" value="Ig-like_fold"/>
</dbReference>
<dbReference type="Gene3D" id="2.60.40.10">
    <property type="entry name" value="Immunoglobulins"/>
    <property type="match status" value="1"/>
</dbReference>
<proteinExistence type="predicted"/>
<dbReference type="SUPFAM" id="SSF49265">
    <property type="entry name" value="Fibronectin type III"/>
    <property type="match status" value="1"/>
</dbReference>
<name>A0A538TUQ1_UNCEI</name>
<gene>
    <name evidence="2" type="ORF">E6K79_00115</name>
</gene>
<dbReference type="PROSITE" id="PS51257">
    <property type="entry name" value="PROKAR_LIPOPROTEIN"/>
    <property type="match status" value="1"/>
</dbReference>
<protein>
    <recommendedName>
        <fullName evidence="1">Fibronectin type-III domain-containing protein</fullName>
    </recommendedName>
</protein>
<sequence length="264" mass="28923">MTDSKEVGFVVGTWGKVLAIAGLLGAAGCHSNDTLVAPDSPPFRVDGVYSVTGDGLVTVYWRANQESDIDHYKVYRNFAPTGTFTLIGTTGDTHFEDRSVINGTTYYYAVAAVDRSGQESPELSFENVFDTPRPEGVNVNLTNDNADSTVSGWDFSAYSRRPSTDTRTDMYYAAANGHFLVYVPTDTRIQDTGFVALVDVDFAPPSGWSADGVVEAIPGHSYIVLTRDNHYAKFEVVSRSTSLMNMDWAYQIDPNNPELVRKAP</sequence>
<feature type="domain" description="Fibronectin type-III" evidence="1">
    <location>
        <begin position="41"/>
        <end position="134"/>
    </location>
</feature>
<accession>A0A538TUQ1</accession>
<dbReference type="PROSITE" id="PS50853">
    <property type="entry name" value="FN3"/>
    <property type="match status" value="1"/>
</dbReference>
<dbReference type="InterPro" id="IPR003961">
    <property type="entry name" value="FN3_dom"/>
</dbReference>